<keyword evidence="2" id="KW-0768">Sushi</keyword>
<evidence type="ECO:0000313" key="5">
    <source>
        <dbReference type="Proteomes" id="UP001314229"/>
    </source>
</evidence>
<feature type="non-terminal residue" evidence="4">
    <location>
        <position position="1"/>
    </location>
</feature>
<evidence type="ECO:0000256" key="1">
    <source>
        <dbReference type="ARBA" id="ARBA00023157"/>
    </source>
</evidence>
<organism evidence="4 5">
    <name type="scientific">Scomber scombrus</name>
    <name type="common">Atlantic mackerel</name>
    <name type="synonym">Scomber vernalis</name>
    <dbReference type="NCBI Taxonomy" id="13677"/>
    <lineage>
        <taxon>Eukaryota</taxon>
        <taxon>Metazoa</taxon>
        <taxon>Chordata</taxon>
        <taxon>Craniata</taxon>
        <taxon>Vertebrata</taxon>
        <taxon>Euteleostomi</taxon>
        <taxon>Actinopterygii</taxon>
        <taxon>Neopterygii</taxon>
        <taxon>Teleostei</taxon>
        <taxon>Neoteleostei</taxon>
        <taxon>Acanthomorphata</taxon>
        <taxon>Pelagiaria</taxon>
        <taxon>Scombriformes</taxon>
        <taxon>Scombridae</taxon>
        <taxon>Scomber</taxon>
    </lineage>
</organism>
<dbReference type="Proteomes" id="UP001314229">
    <property type="component" value="Unassembled WGS sequence"/>
</dbReference>
<accession>A0AAV1NYT6</accession>
<sequence>VTCLNQKQSNMDYWQSSWWRSTPTLGDTRRFSCRYGYKSADGDRSVTCTRDGWKPDPACQ</sequence>
<dbReference type="AlphaFoldDB" id="A0AAV1NYT6"/>
<gene>
    <name evidence="4" type="ORF">FSCOSCO3_A029692</name>
</gene>
<feature type="non-terminal residue" evidence="4">
    <location>
        <position position="60"/>
    </location>
</feature>
<proteinExistence type="predicted"/>
<feature type="domain" description="Sushi" evidence="3">
    <location>
        <begin position="1"/>
        <end position="60"/>
    </location>
</feature>
<protein>
    <submittedName>
        <fullName evidence="4">Complement factor H-like isoform X10</fullName>
    </submittedName>
</protein>
<keyword evidence="5" id="KW-1185">Reference proteome</keyword>
<name>A0AAV1NYT6_SCOSC</name>
<evidence type="ECO:0000256" key="2">
    <source>
        <dbReference type="PROSITE-ProRule" id="PRU00302"/>
    </source>
</evidence>
<dbReference type="InterPro" id="IPR000436">
    <property type="entry name" value="Sushi_SCR_CCP_dom"/>
</dbReference>
<comment type="caution">
    <text evidence="4">The sequence shown here is derived from an EMBL/GenBank/DDBJ whole genome shotgun (WGS) entry which is preliminary data.</text>
</comment>
<keyword evidence="1" id="KW-1015">Disulfide bond</keyword>
<reference evidence="4 5" key="1">
    <citation type="submission" date="2024-01" db="EMBL/GenBank/DDBJ databases">
        <authorList>
            <person name="Alioto T."/>
            <person name="Alioto T."/>
            <person name="Gomez Garrido J."/>
        </authorList>
    </citation>
    <scope>NUCLEOTIDE SEQUENCE [LARGE SCALE GENOMIC DNA]</scope>
</reference>
<dbReference type="InterPro" id="IPR035976">
    <property type="entry name" value="Sushi/SCR/CCP_sf"/>
</dbReference>
<comment type="caution">
    <text evidence="2">Lacks conserved residue(s) required for the propagation of feature annotation.</text>
</comment>
<dbReference type="PROSITE" id="PS50923">
    <property type="entry name" value="SUSHI"/>
    <property type="match status" value="1"/>
</dbReference>
<dbReference type="Pfam" id="PF00084">
    <property type="entry name" value="Sushi"/>
    <property type="match status" value="1"/>
</dbReference>
<dbReference type="SUPFAM" id="SSF57535">
    <property type="entry name" value="Complement control module/SCR domain"/>
    <property type="match status" value="1"/>
</dbReference>
<evidence type="ECO:0000259" key="3">
    <source>
        <dbReference type="PROSITE" id="PS50923"/>
    </source>
</evidence>
<dbReference type="Gene3D" id="2.10.70.10">
    <property type="entry name" value="Complement Module, domain 1"/>
    <property type="match status" value="1"/>
</dbReference>
<dbReference type="EMBL" id="CAWUFR010000073">
    <property type="protein sequence ID" value="CAK6964438.1"/>
    <property type="molecule type" value="Genomic_DNA"/>
</dbReference>
<evidence type="ECO:0000313" key="4">
    <source>
        <dbReference type="EMBL" id="CAK6964438.1"/>
    </source>
</evidence>